<comment type="caution">
    <text evidence="6">The sequence shown here is derived from an EMBL/GenBank/DDBJ whole genome shotgun (WGS) entry which is preliminary data.</text>
</comment>
<dbReference type="Pfam" id="PF05593">
    <property type="entry name" value="RHS_repeat"/>
    <property type="match status" value="8"/>
</dbReference>
<dbReference type="InterPro" id="IPR049082">
    <property type="entry name" value="T7SS_signal"/>
</dbReference>
<feature type="domain" description="DUF6531" evidence="4">
    <location>
        <begin position="354"/>
        <end position="426"/>
    </location>
</feature>
<dbReference type="RefSeq" id="WP_132818757.1">
    <property type="nucleotide sequence ID" value="NZ_SMKI01000155.1"/>
</dbReference>
<feature type="domain" description="Putative T7SS secretion signal" evidence="5">
    <location>
        <begin position="19"/>
        <end position="217"/>
    </location>
</feature>
<feature type="compositionally biased region" description="Basic and acidic residues" evidence="1">
    <location>
        <begin position="135"/>
        <end position="163"/>
    </location>
</feature>
<dbReference type="Gene3D" id="1.20.120.330">
    <property type="entry name" value="Nucleotidyltransferases domain 2"/>
    <property type="match status" value="1"/>
</dbReference>
<dbReference type="NCBIfam" id="TIGR03696">
    <property type="entry name" value="Rhs_assc_core"/>
    <property type="match status" value="1"/>
</dbReference>
<dbReference type="InterPro" id="IPR045351">
    <property type="entry name" value="DUF6531"/>
</dbReference>
<feature type="region of interest" description="Disordered" evidence="1">
    <location>
        <begin position="123"/>
        <end position="181"/>
    </location>
</feature>
<gene>
    <name evidence="6" type="ORF">E1283_16230</name>
</gene>
<dbReference type="Gene3D" id="2.180.10.10">
    <property type="entry name" value="RHS repeat-associated core"/>
    <property type="match status" value="3"/>
</dbReference>
<feature type="region of interest" description="Disordered" evidence="1">
    <location>
        <begin position="1450"/>
        <end position="1469"/>
    </location>
</feature>
<dbReference type="Proteomes" id="UP000295345">
    <property type="component" value="Unassembled WGS sequence"/>
</dbReference>
<dbReference type="InterPro" id="IPR022385">
    <property type="entry name" value="Rhs_assc_core"/>
</dbReference>
<dbReference type="InterPro" id="IPR029013">
    <property type="entry name" value="HP0062-like_sf"/>
</dbReference>
<evidence type="ECO:0000313" key="6">
    <source>
        <dbReference type="EMBL" id="TDC74279.1"/>
    </source>
</evidence>
<dbReference type="InterPro" id="IPR031325">
    <property type="entry name" value="RHS_repeat"/>
</dbReference>
<protein>
    <recommendedName>
        <fullName evidence="8">Rhs protein</fullName>
    </recommendedName>
</protein>
<dbReference type="Pfam" id="PF03527">
    <property type="entry name" value="RHS"/>
    <property type="match status" value="1"/>
</dbReference>
<evidence type="ECO:0000256" key="2">
    <source>
        <dbReference type="SAM" id="Phobius"/>
    </source>
</evidence>
<feature type="compositionally biased region" description="Low complexity" evidence="1">
    <location>
        <begin position="164"/>
        <end position="181"/>
    </location>
</feature>
<feature type="domain" description="RHS protein conserved region" evidence="3">
    <location>
        <begin position="1279"/>
        <end position="1310"/>
    </location>
</feature>
<organism evidence="6 7">
    <name type="scientific">Streptomyces hainanensis</name>
    <dbReference type="NCBI Taxonomy" id="402648"/>
    <lineage>
        <taxon>Bacteria</taxon>
        <taxon>Bacillati</taxon>
        <taxon>Actinomycetota</taxon>
        <taxon>Actinomycetes</taxon>
        <taxon>Kitasatosporales</taxon>
        <taxon>Streptomycetaceae</taxon>
        <taxon>Streptomyces</taxon>
    </lineage>
</organism>
<keyword evidence="7" id="KW-1185">Reference proteome</keyword>
<sequence length="1469" mass="161206">MVRPSDWSPVDMDSDPTPGNPDEVRELADELQTFADDVGEALGRVRGMSEDRAMLDWAGLSAEAFRSEFDGVPGNLEKLETSYGMAARALQTYWPKLETAQGMADRALDRAITAQADLSSAQSALTDAQDWVSRAGDEADRLEREGERENVEPPSEADVRAATRDATAAGQAASDAQGQVDSAEEALSAARELARQAKEMREDAAGACASSIDEASDAGIQNRRWWEDAINWVSENWDTIVEICKVVVAVLGIVVLIIGGPLAWVVLAAALVVLADTLYRYANGEASLWDVAFAALDCIPGMKGLTTLGGLARGMRGGLSAARTGLRSYAGNLRNLGRMWRAEGVRGAGKVLVGDPIDIATGEMTLRATDVELPGVLPLTIEREHLSNHRHGRWFGISWASTLDQRLVLTEHGVDFYADDGMRLHYPVPLSDPDVPVLPVEGPRWGLSWDGRAGGGMSVRQPETGRTLRFVGVPGRAGNELSLVTVSDRNANRVDLHYNDAGEPAEITHSGGYRIGVAVDAGRIVSLTLLSAPEQPVLVRYGYDDAGNLAEVYNSSGLPLRFAYDADARMIRWEDRNDTWYRYEYDAAGRCVFTTGTDRVLEYRYHYDVENNRTTAVNSLGHATVYQLNDRFQLVAETDPLGHTTHREWDSFHRLTSLTDPLGNTTRTEHDDDGNVTLVTRPDGSRVRTEYNALGLPSETTQPDGATWHFAYDARGNRVAVLDPAGERWRFTYDGRGAPLSVTDPLGHTTRYRNDAAGMVVAVTSPLGETTRWERDAFGRVVLSVDAAGAAHRYAHTPEGRPLHHVNPLGAERSWSWDGEGNLLTHTDENGGVTSFAYGAFDAPTHHVAPDGSRVGYERDTELRLVKVTNPLGLAWEYAYDAAGRLARQTDFDGRTLDYARDAAGQLVSRTNALGATVSFTYDRLGRLTGKHGAGLSDCRFGYDPLGRLVTADNDDTRVVMERDALGRAWRETTDDRVLTQSFDALGRPLVRTSPAGHTSVWGYDDAGRAASLVTAGRTIAFERDALGRETARRVGDAISLNWSWDAMHRPTEQGIRTGVGLHRRRAYDYRADAYPTDVTDQDGTRTRYHLDPVGRVTAVDGGPGRRERYTYNAAGDQIHASWPETLLPDAEGDRSVTGTRVLGAGRIGYEYDAAGRVTVRRRTRLSRKPDIWRYAWDAEDQLTSVTTPDGTVWRYRYDAVGRRVAKQRLAADGSVAEETLFVWQDTTLVEQLTTGADGAGTSTTWDVSGGHPLAQTECVGPTGPRGGQEEIDSRFYAIVTDLVGTPSELVAEDGELAWQADRTLWGAVRARDDSTVDVPLRFPGQYADEETGWHYNVHRHYDPAVGRFTSPDPLGLAPALHHYTYPHNPLAWTDPVGLAAHPPLTLIHRDSFDPGSVNHWRNQPTAAIVESLRPGAREALRVWPDGRVANGNTRVSELLSRGYDVDSLPREPYGRGPMTDEDMWSMPQ</sequence>
<reference evidence="6 7" key="1">
    <citation type="submission" date="2019-03" db="EMBL/GenBank/DDBJ databases">
        <title>Draft genome sequences of novel Actinobacteria.</title>
        <authorList>
            <person name="Sahin N."/>
            <person name="Ay H."/>
            <person name="Saygin H."/>
        </authorList>
    </citation>
    <scope>NUCLEOTIDE SEQUENCE [LARGE SCALE GENOMIC DNA]</scope>
    <source>
        <strain evidence="6 7">DSM 41900</strain>
    </source>
</reference>
<dbReference type="InterPro" id="IPR050708">
    <property type="entry name" value="T6SS_VgrG/RHS"/>
</dbReference>
<dbReference type="Pfam" id="PF20148">
    <property type="entry name" value="DUF6531"/>
    <property type="match status" value="1"/>
</dbReference>
<keyword evidence="2" id="KW-1133">Transmembrane helix</keyword>
<dbReference type="SUPFAM" id="SSF158414">
    <property type="entry name" value="HP0062-like"/>
    <property type="match status" value="1"/>
</dbReference>
<evidence type="ECO:0000256" key="1">
    <source>
        <dbReference type="SAM" id="MobiDB-lite"/>
    </source>
</evidence>
<dbReference type="EMBL" id="SMKI01000155">
    <property type="protein sequence ID" value="TDC74279.1"/>
    <property type="molecule type" value="Genomic_DNA"/>
</dbReference>
<evidence type="ECO:0000259" key="5">
    <source>
        <dbReference type="Pfam" id="PF21725"/>
    </source>
</evidence>
<accession>A0A4R4TJE3</accession>
<dbReference type="InterPro" id="IPR006530">
    <property type="entry name" value="YD"/>
</dbReference>
<dbReference type="OrthoDB" id="4981820at2"/>
<evidence type="ECO:0000313" key="7">
    <source>
        <dbReference type="Proteomes" id="UP000295345"/>
    </source>
</evidence>
<dbReference type="InterPro" id="IPR001826">
    <property type="entry name" value="RHS"/>
</dbReference>
<evidence type="ECO:0000259" key="4">
    <source>
        <dbReference type="Pfam" id="PF20148"/>
    </source>
</evidence>
<feature type="region of interest" description="Disordered" evidence="1">
    <location>
        <begin position="1"/>
        <end position="23"/>
    </location>
</feature>
<evidence type="ECO:0000259" key="3">
    <source>
        <dbReference type="Pfam" id="PF03527"/>
    </source>
</evidence>
<dbReference type="SUPFAM" id="SSF50956">
    <property type="entry name" value="Thermostable phytase (3-phytase)"/>
    <property type="match status" value="1"/>
</dbReference>
<keyword evidence="2" id="KW-0472">Membrane</keyword>
<dbReference type="PANTHER" id="PTHR32305">
    <property type="match status" value="1"/>
</dbReference>
<evidence type="ECO:0008006" key="8">
    <source>
        <dbReference type="Google" id="ProtNLM"/>
    </source>
</evidence>
<name>A0A4R4TJE3_9ACTN</name>
<dbReference type="NCBIfam" id="TIGR01643">
    <property type="entry name" value="YD_repeat_2x"/>
    <property type="match status" value="9"/>
</dbReference>
<keyword evidence="2" id="KW-0812">Transmembrane</keyword>
<dbReference type="PANTHER" id="PTHR32305:SF15">
    <property type="entry name" value="PROTEIN RHSA-RELATED"/>
    <property type="match status" value="1"/>
</dbReference>
<proteinExistence type="predicted"/>
<feature type="transmembrane region" description="Helical" evidence="2">
    <location>
        <begin position="246"/>
        <end position="274"/>
    </location>
</feature>
<feature type="compositionally biased region" description="Acidic residues" evidence="1">
    <location>
        <begin position="1460"/>
        <end position="1469"/>
    </location>
</feature>
<dbReference type="Pfam" id="PF21725">
    <property type="entry name" value="T7SS_signal"/>
    <property type="match status" value="1"/>
</dbReference>